<accession>A0A2G4SIF1</accession>
<sequence>MYSEQDYIVKFWSYVFEEAFSNSGLYLHWDDTQPLKAKKKEKVTLKIDLRILYSLNSKQSNLRVGEFAKKATVCKLYHDKLKQVLITKYHLKHLLSGLPTSTTLVPFVQIMGFECQLYVLRFIECFNALEAVGVTAFLNTHRDLRVMALKACTIAWKRQRVYA</sequence>
<keyword evidence="2" id="KW-1185">Reference proteome</keyword>
<protein>
    <submittedName>
        <fullName evidence="1">Uncharacterized protein</fullName>
    </submittedName>
</protein>
<reference evidence="1 2" key="1">
    <citation type="journal article" date="2016" name="Proc. Natl. Acad. Sci. U.S.A.">
        <title>Lipid metabolic changes in an early divergent fungus govern the establishment of a mutualistic symbiosis with endobacteria.</title>
        <authorList>
            <person name="Lastovetsky O.A."/>
            <person name="Gaspar M.L."/>
            <person name="Mondo S.J."/>
            <person name="LaButti K.M."/>
            <person name="Sandor L."/>
            <person name="Grigoriev I.V."/>
            <person name="Henry S.A."/>
            <person name="Pawlowska T.E."/>
        </authorList>
    </citation>
    <scope>NUCLEOTIDE SEQUENCE [LARGE SCALE GENOMIC DNA]</scope>
    <source>
        <strain evidence="1 2">ATCC 52813</strain>
    </source>
</reference>
<dbReference type="Proteomes" id="UP000242254">
    <property type="component" value="Unassembled WGS sequence"/>
</dbReference>
<dbReference type="GeneID" id="35443081"/>
<name>A0A2G4SIF1_RHIZD</name>
<evidence type="ECO:0000313" key="1">
    <source>
        <dbReference type="EMBL" id="PHZ08553.1"/>
    </source>
</evidence>
<dbReference type="RefSeq" id="XP_023462261.1">
    <property type="nucleotide sequence ID" value="XM_023612092.1"/>
</dbReference>
<dbReference type="AlphaFoldDB" id="A0A2G4SIF1"/>
<organism evidence="1 2">
    <name type="scientific">Rhizopus microsporus ATCC 52813</name>
    <dbReference type="NCBI Taxonomy" id="1340429"/>
    <lineage>
        <taxon>Eukaryota</taxon>
        <taxon>Fungi</taxon>
        <taxon>Fungi incertae sedis</taxon>
        <taxon>Mucoromycota</taxon>
        <taxon>Mucoromycotina</taxon>
        <taxon>Mucoromycetes</taxon>
        <taxon>Mucorales</taxon>
        <taxon>Mucorineae</taxon>
        <taxon>Rhizopodaceae</taxon>
        <taxon>Rhizopus</taxon>
    </lineage>
</organism>
<dbReference type="EMBL" id="KZ303864">
    <property type="protein sequence ID" value="PHZ08553.1"/>
    <property type="molecule type" value="Genomic_DNA"/>
</dbReference>
<proteinExistence type="predicted"/>
<gene>
    <name evidence="1" type="ORF">RHIMIDRAFT_268869</name>
</gene>
<evidence type="ECO:0000313" key="2">
    <source>
        <dbReference type="Proteomes" id="UP000242254"/>
    </source>
</evidence>